<dbReference type="InterPro" id="IPR016050">
    <property type="entry name" value="Proteasome_bsu_CS"/>
</dbReference>
<dbReference type="OMA" id="DCTGSHI"/>
<reference evidence="12" key="1">
    <citation type="journal article" date="2006" name="Proc. Natl. Acad. Sci. U.S.A.">
        <title>Genome analysis of the smallest free-living eukaryote Ostreococcus tauri unveils many unique features.</title>
        <authorList>
            <person name="Derelle E."/>
            <person name="Ferraz C."/>
            <person name="Rombauts S."/>
            <person name="Rouze P."/>
            <person name="Worden A.Z."/>
            <person name="Robbens S."/>
            <person name="Partensky F."/>
            <person name="Degroeve S."/>
            <person name="Echeynie S."/>
            <person name="Cooke R."/>
            <person name="Saeys Y."/>
            <person name="Wuyts J."/>
            <person name="Jabbari K."/>
            <person name="Bowler C."/>
            <person name="Panaud O."/>
            <person name="Piegu B."/>
            <person name="Ball S.G."/>
            <person name="Ral J.-P."/>
            <person name="Bouget F.-Y."/>
            <person name="Piganeau G."/>
            <person name="De Baets B."/>
            <person name="Picard A."/>
            <person name="Delseny M."/>
            <person name="Demaille J."/>
            <person name="Van de Peer Y."/>
            <person name="Moreau H."/>
        </authorList>
    </citation>
    <scope>NUCLEOTIDE SEQUENCE [LARGE SCALE GENOMIC DNA]</scope>
    <source>
        <strain evidence="12">OTTH 0595 / CCAP 157/2 / RCC745</strain>
    </source>
</reference>
<keyword evidence="5" id="KW-0888">Threonine protease</keyword>
<evidence type="ECO:0000256" key="5">
    <source>
        <dbReference type="ARBA" id="ARBA00022698"/>
    </source>
</evidence>
<dbReference type="AlphaFoldDB" id="Q01ED6"/>
<dbReference type="PROSITE" id="PS51476">
    <property type="entry name" value="PROTEASOME_BETA_2"/>
    <property type="match status" value="1"/>
</dbReference>
<evidence type="ECO:0000256" key="7">
    <source>
        <dbReference type="ARBA" id="ARBA00022942"/>
    </source>
</evidence>
<comment type="catalytic activity">
    <reaction evidence="1">
        <text>Cleavage of peptide bonds with very broad specificity.</text>
        <dbReference type="EC" id="3.4.25.1"/>
    </reaction>
</comment>
<dbReference type="SUPFAM" id="SSF56235">
    <property type="entry name" value="N-terminal nucleophile aminohydrolases (Ntn hydrolases)"/>
    <property type="match status" value="1"/>
</dbReference>
<dbReference type="Proteomes" id="UP000009170">
    <property type="component" value="Unassembled WGS sequence"/>
</dbReference>
<proteinExistence type="inferred from homology"/>
<keyword evidence="8 10" id="KW-0539">Nucleus</keyword>
<evidence type="ECO:0000256" key="6">
    <source>
        <dbReference type="ARBA" id="ARBA00022801"/>
    </source>
</evidence>
<accession>Q01ED6</accession>
<dbReference type="Gene3D" id="3.60.20.10">
    <property type="entry name" value="Glutamine Phosphoribosylpyrophosphate, subunit 1, domain 1"/>
    <property type="match status" value="1"/>
</dbReference>
<dbReference type="GeneID" id="9836753"/>
<dbReference type="PANTHER" id="PTHR32194">
    <property type="entry name" value="METALLOPROTEASE TLDD"/>
    <property type="match status" value="1"/>
</dbReference>
<gene>
    <name evidence="11" type="ORF">OT_ostta02g02360</name>
</gene>
<dbReference type="InterPro" id="IPR000243">
    <property type="entry name" value="Pept_T1A_subB"/>
</dbReference>
<keyword evidence="6" id="KW-0378">Hydrolase</keyword>
<dbReference type="InterPro" id="IPR023333">
    <property type="entry name" value="Proteasome_suB-type"/>
</dbReference>
<dbReference type="STRING" id="70448.Q01ED6"/>
<keyword evidence="3 10" id="KW-0963">Cytoplasm</keyword>
<dbReference type="EMBL" id="CAID01000002">
    <property type="protein sequence ID" value="CAL52317.1"/>
    <property type="molecule type" value="Genomic_DNA"/>
</dbReference>
<dbReference type="InParanoid" id="Q01ED6"/>
<dbReference type="PANTHER" id="PTHR32194:SF4">
    <property type="entry name" value="PROTEASOME SUBUNIT BETA TYPE-7"/>
    <property type="match status" value="1"/>
</dbReference>
<dbReference type="OrthoDB" id="429533at2759"/>
<keyword evidence="4" id="KW-0645">Protease</keyword>
<evidence type="ECO:0000256" key="4">
    <source>
        <dbReference type="ARBA" id="ARBA00022670"/>
    </source>
</evidence>
<evidence type="ECO:0000313" key="11">
    <source>
        <dbReference type="EMBL" id="CAL52317.1"/>
    </source>
</evidence>
<comment type="function">
    <text evidence="10">Component of the proteasome, a multicatalytic proteinase complex which is characterized by its ability to cleave peptides with Arg, Phe, Tyr, Leu, and Glu adjacent to the leaving group at neutral or slightly basic pH. The proteasome has an ATP-dependent proteolytic activity.</text>
</comment>
<keyword evidence="7 10" id="KW-0647">Proteasome</keyword>
<dbReference type="GO" id="GO:0005737">
    <property type="term" value="C:cytoplasm"/>
    <property type="evidence" value="ECO:0007669"/>
    <property type="project" value="UniProtKB-SubCell"/>
</dbReference>
<feature type="active site" description="Nucleophile" evidence="9">
    <location>
        <position position="26"/>
    </location>
</feature>
<comment type="function">
    <text evidence="2">The proteasome is a multicatalytic proteinase complex which is characterized by its ability to cleave peptides with Arg, Phe, Tyr, Leu, and Glu adjacent to the leaving group at neutral or slightly basic pH. The proteasome has an ATP-dependent proteolytic activity.</text>
</comment>
<dbReference type="PRINTS" id="PR00141">
    <property type="entry name" value="PROTEASOME"/>
</dbReference>
<dbReference type="MEROPS" id="T01.A02"/>
<reference evidence="11 12" key="2">
    <citation type="journal article" date="2014" name="BMC Genomics">
        <title>An improved genome of the model marine alga Ostreococcus tauri unfolds by assessing Illumina de novo assemblies.</title>
        <authorList>
            <person name="Blanc-Mathieu R."/>
            <person name="Verhelst B."/>
            <person name="Derelle E."/>
            <person name="Rombauts S."/>
            <person name="Bouget F.Y."/>
            <person name="Carre I."/>
            <person name="Chateau A."/>
            <person name="Eyre-Walker A."/>
            <person name="Grimsley N."/>
            <person name="Moreau H."/>
            <person name="Piegu B."/>
            <person name="Rivals E."/>
            <person name="Schackwitz W."/>
            <person name="Van de Peer Y."/>
            <person name="Piganeau G."/>
        </authorList>
    </citation>
    <scope>NUCLEOTIDE SEQUENCE [LARGE SCALE GENOMIC DNA]</scope>
    <source>
        <strain evidence="12">OTTH 0595 / CCAP 157/2 / RCC745</strain>
    </source>
</reference>
<protein>
    <recommendedName>
        <fullName evidence="10">Proteasome subunit beta</fullName>
    </recommendedName>
</protein>
<evidence type="ECO:0000256" key="8">
    <source>
        <dbReference type="ARBA" id="ARBA00023242"/>
    </source>
</evidence>
<comment type="similarity">
    <text evidence="10">Belongs to the peptidase T1B family.</text>
</comment>
<comment type="caution">
    <text evidence="11">The sequence shown here is derived from an EMBL/GenBank/DDBJ whole genome shotgun (WGS) entry which is preliminary data.</text>
</comment>
<dbReference type="RefSeq" id="XP_003075045.1">
    <property type="nucleotide sequence ID" value="XM_003074997.1"/>
</dbReference>
<evidence type="ECO:0000256" key="10">
    <source>
        <dbReference type="RuleBase" id="RU004203"/>
    </source>
</evidence>
<evidence type="ECO:0000256" key="9">
    <source>
        <dbReference type="PIRSR" id="PIRSR600243-1"/>
    </source>
</evidence>
<evidence type="ECO:0000256" key="1">
    <source>
        <dbReference type="ARBA" id="ARBA00001198"/>
    </source>
</evidence>
<dbReference type="GO" id="GO:0005839">
    <property type="term" value="C:proteasome core complex"/>
    <property type="evidence" value="ECO:0007669"/>
    <property type="project" value="InterPro"/>
</dbReference>
<evidence type="ECO:0000313" key="12">
    <source>
        <dbReference type="Proteomes" id="UP000009170"/>
    </source>
</evidence>
<sequence length="251" mass="26675">MGDRGFNFSRKLNQSLDLGAATKTGTTICGVVFEAGVILGADTRSTNGETVADKDCEKIHYIAPNIYCCGAGTAADTESVTGLISSNLLLHRKQTDRPSAVKSALTLLKTTLFRHQGHIGAALVLGGVDSDGSHLFTVYPHGSSDALPYAAMGSGSLAAMATLETGYHEEMSLDAAKNLVTRAILSGVMNDLGSGSNVDLCVITRDSVQYLRNDTSNMHRTFRISSKFDDRQEAVIDYSHCGTATRVLHAN</sequence>
<comment type="subcellular location">
    <subcellularLocation>
        <location evidence="10">Cytoplasm</location>
    </subcellularLocation>
    <subcellularLocation>
        <location evidence="10">Nucleus</location>
    </subcellularLocation>
</comment>
<dbReference type="CDD" id="cd03763">
    <property type="entry name" value="proteasome_beta_type_7"/>
    <property type="match status" value="1"/>
</dbReference>
<evidence type="ECO:0000256" key="2">
    <source>
        <dbReference type="ARBA" id="ARBA00002000"/>
    </source>
</evidence>
<dbReference type="InterPro" id="IPR001353">
    <property type="entry name" value="Proteasome_sua/b"/>
</dbReference>
<dbReference type="GO" id="GO:0051603">
    <property type="term" value="P:proteolysis involved in protein catabolic process"/>
    <property type="evidence" value="ECO:0007669"/>
    <property type="project" value="InterPro"/>
</dbReference>
<dbReference type="Pfam" id="PF00227">
    <property type="entry name" value="Proteasome"/>
    <property type="match status" value="1"/>
</dbReference>
<evidence type="ECO:0000256" key="3">
    <source>
        <dbReference type="ARBA" id="ARBA00022490"/>
    </source>
</evidence>
<keyword evidence="12" id="KW-1185">Reference proteome</keyword>
<organism evidence="11 12">
    <name type="scientific">Ostreococcus tauri</name>
    <name type="common">Marine green alga</name>
    <dbReference type="NCBI Taxonomy" id="70448"/>
    <lineage>
        <taxon>Eukaryota</taxon>
        <taxon>Viridiplantae</taxon>
        <taxon>Chlorophyta</taxon>
        <taxon>Mamiellophyceae</taxon>
        <taxon>Mamiellales</taxon>
        <taxon>Bathycoccaceae</taxon>
        <taxon>Ostreococcus</taxon>
    </lineage>
</organism>
<dbReference type="PROSITE" id="PS00854">
    <property type="entry name" value="PROTEASOME_BETA_1"/>
    <property type="match status" value="1"/>
</dbReference>
<dbReference type="InterPro" id="IPR029055">
    <property type="entry name" value="Ntn_hydrolases_N"/>
</dbReference>
<comment type="subunit">
    <text evidence="10">Component of the proteasome complex.</text>
</comment>
<dbReference type="FunCoup" id="Q01ED6">
    <property type="interactions" value="1969"/>
</dbReference>
<dbReference type="KEGG" id="ota:OT_ostta02g02360"/>
<name>Q01ED6_OSTTA</name>
<dbReference type="GO" id="GO:0005634">
    <property type="term" value="C:nucleus"/>
    <property type="evidence" value="ECO:0007669"/>
    <property type="project" value="UniProtKB-SubCell"/>
</dbReference>
<dbReference type="GO" id="GO:0004298">
    <property type="term" value="F:threonine-type endopeptidase activity"/>
    <property type="evidence" value="ECO:0007669"/>
    <property type="project" value="UniProtKB-KW"/>
</dbReference>